<evidence type="ECO:0000259" key="1">
    <source>
        <dbReference type="PROSITE" id="PS50404"/>
    </source>
</evidence>
<organism evidence="3 4">
    <name type="scientific">Maritimibacter alkaliphilus HTCC2654</name>
    <dbReference type="NCBI Taxonomy" id="314271"/>
    <lineage>
        <taxon>Bacteria</taxon>
        <taxon>Pseudomonadati</taxon>
        <taxon>Pseudomonadota</taxon>
        <taxon>Alphaproteobacteria</taxon>
        <taxon>Rhodobacterales</taxon>
        <taxon>Roseobacteraceae</taxon>
        <taxon>Maritimibacter</taxon>
    </lineage>
</organism>
<dbReference type="Proteomes" id="UP000002931">
    <property type="component" value="Unassembled WGS sequence"/>
</dbReference>
<keyword evidence="4" id="KW-1185">Reference proteome</keyword>
<feature type="domain" description="GST C-terminal" evidence="2">
    <location>
        <begin position="86"/>
        <end position="211"/>
    </location>
</feature>
<dbReference type="SFLD" id="SFLDG00358">
    <property type="entry name" value="Main_(cytGST)"/>
    <property type="match status" value="1"/>
</dbReference>
<dbReference type="PANTHER" id="PTHR44051">
    <property type="entry name" value="GLUTATHIONE S-TRANSFERASE-RELATED"/>
    <property type="match status" value="1"/>
</dbReference>
<dbReference type="InterPro" id="IPR004045">
    <property type="entry name" value="Glutathione_S-Trfase_N"/>
</dbReference>
<dbReference type="InterPro" id="IPR010987">
    <property type="entry name" value="Glutathione-S-Trfase_C-like"/>
</dbReference>
<dbReference type="CDD" id="cd03057">
    <property type="entry name" value="GST_N_Beta"/>
    <property type="match status" value="1"/>
</dbReference>
<dbReference type="RefSeq" id="WP_008327484.1">
    <property type="nucleotide sequence ID" value="NZ_AAMT01000016.1"/>
</dbReference>
<accession>A3VK16</accession>
<name>A3VK16_9RHOB</name>
<dbReference type="PANTHER" id="PTHR44051:SF8">
    <property type="entry name" value="GLUTATHIONE S-TRANSFERASE GSTA"/>
    <property type="match status" value="1"/>
</dbReference>
<dbReference type="InterPro" id="IPR040079">
    <property type="entry name" value="Glutathione_S-Trfase"/>
</dbReference>
<dbReference type="Gene3D" id="3.40.30.10">
    <property type="entry name" value="Glutaredoxin"/>
    <property type="match status" value="1"/>
</dbReference>
<dbReference type="STRING" id="314271.RB2654_23203"/>
<dbReference type="GO" id="GO:0016740">
    <property type="term" value="F:transferase activity"/>
    <property type="evidence" value="ECO:0007669"/>
    <property type="project" value="UniProtKB-KW"/>
</dbReference>
<keyword evidence="3" id="KW-0808">Transferase</keyword>
<evidence type="ECO:0000313" key="3">
    <source>
        <dbReference type="EMBL" id="EAQ11321.1"/>
    </source>
</evidence>
<dbReference type="OrthoDB" id="7583243at2"/>
<dbReference type="PROSITE" id="PS50405">
    <property type="entry name" value="GST_CTER"/>
    <property type="match status" value="1"/>
</dbReference>
<protein>
    <submittedName>
        <fullName evidence="3">Putative glutathione s-transferase protein</fullName>
    </submittedName>
</protein>
<dbReference type="InterPro" id="IPR036249">
    <property type="entry name" value="Thioredoxin-like_sf"/>
</dbReference>
<dbReference type="AlphaFoldDB" id="A3VK16"/>
<proteinExistence type="predicted"/>
<evidence type="ECO:0000313" key="4">
    <source>
        <dbReference type="Proteomes" id="UP000002931"/>
    </source>
</evidence>
<reference evidence="3 4" key="1">
    <citation type="journal article" date="2010" name="J. Bacteriol.">
        <title>Genome sequences of Pelagibaca bermudensis HTCC2601T and Maritimibacter alkaliphilus HTCC2654T, the type strains of two marine Roseobacter genera.</title>
        <authorList>
            <person name="Thrash J.C."/>
            <person name="Cho J.C."/>
            <person name="Ferriera S."/>
            <person name="Johnson J."/>
            <person name="Vergin K.L."/>
            <person name="Giovannoni S.J."/>
        </authorList>
    </citation>
    <scope>NUCLEOTIDE SEQUENCE [LARGE SCALE GENOMIC DNA]</scope>
    <source>
        <strain evidence="3 4">HTCC2654</strain>
    </source>
</reference>
<dbReference type="SFLD" id="SFLDG01150">
    <property type="entry name" value="Main.1:_Beta-like"/>
    <property type="match status" value="1"/>
</dbReference>
<dbReference type="PROSITE" id="PS50404">
    <property type="entry name" value="GST_NTER"/>
    <property type="match status" value="1"/>
</dbReference>
<dbReference type="HOGENOM" id="CLU_011226_6_1_5"/>
<dbReference type="SFLD" id="SFLDS00019">
    <property type="entry name" value="Glutathione_Transferase_(cytos"/>
    <property type="match status" value="1"/>
</dbReference>
<comment type="caution">
    <text evidence="3">The sequence shown here is derived from an EMBL/GenBank/DDBJ whole genome shotgun (WGS) entry which is preliminary data.</text>
</comment>
<feature type="domain" description="GST N-terminal" evidence="1">
    <location>
        <begin position="1"/>
        <end position="81"/>
    </location>
</feature>
<dbReference type="InterPro" id="IPR036282">
    <property type="entry name" value="Glutathione-S-Trfase_C_sf"/>
</dbReference>
<sequence>MTYTLYAAPGACSRVPMMALEEAGADFDVELVRFMRGAHRAPDFLALNPAGKVPVLVTPDGPLTENVAIATYLAGRHPGLLPDLSDPYEAARITANLAYVSSTLHPIVTRIRMPMFMADGDAAQGSVREKAMEMMRMHATTVDAALGAGPWWYGDDWSVQDAYVYWVWFRITGAGFPGEDYPAWAAHAARMEARASVQRALARDARLQAMLENEGLAVPMR</sequence>
<dbReference type="SUPFAM" id="SSF52833">
    <property type="entry name" value="Thioredoxin-like"/>
    <property type="match status" value="1"/>
</dbReference>
<dbReference type="EMBL" id="AAMT01000016">
    <property type="protein sequence ID" value="EAQ11321.1"/>
    <property type="molecule type" value="Genomic_DNA"/>
</dbReference>
<dbReference type="SUPFAM" id="SSF47616">
    <property type="entry name" value="GST C-terminal domain-like"/>
    <property type="match status" value="1"/>
</dbReference>
<gene>
    <name evidence="3" type="ORF">RB2654_23203</name>
</gene>
<dbReference type="Pfam" id="PF02798">
    <property type="entry name" value="GST_N"/>
    <property type="match status" value="1"/>
</dbReference>
<evidence type="ECO:0000259" key="2">
    <source>
        <dbReference type="PROSITE" id="PS50405"/>
    </source>
</evidence>
<dbReference type="Gene3D" id="1.20.1050.10">
    <property type="match status" value="1"/>
</dbReference>